<proteinExistence type="predicted"/>
<sequence length="52" mass="6220">MKRVMENDRVGHLIDLIQAQDLDRDELFYSIVGEWNVFLEKAYVVYCKTIIE</sequence>
<evidence type="ECO:0000313" key="1">
    <source>
        <dbReference type="EMBL" id="KAH3831035.1"/>
    </source>
</evidence>
<gene>
    <name evidence="1" type="ORF">DPMN_104295</name>
</gene>
<dbReference type="AlphaFoldDB" id="A0A9D4JZX4"/>
<organism evidence="1 2">
    <name type="scientific">Dreissena polymorpha</name>
    <name type="common">Zebra mussel</name>
    <name type="synonym">Mytilus polymorpha</name>
    <dbReference type="NCBI Taxonomy" id="45954"/>
    <lineage>
        <taxon>Eukaryota</taxon>
        <taxon>Metazoa</taxon>
        <taxon>Spiralia</taxon>
        <taxon>Lophotrochozoa</taxon>
        <taxon>Mollusca</taxon>
        <taxon>Bivalvia</taxon>
        <taxon>Autobranchia</taxon>
        <taxon>Heteroconchia</taxon>
        <taxon>Euheterodonta</taxon>
        <taxon>Imparidentia</taxon>
        <taxon>Neoheterodontei</taxon>
        <taxon>Myida</taxon>
        <taxon>Dreissenoidea</taxon>
        <taxon>Dreissenidae</taxon>
        <taxon>Dreissena</taxon>
    </lineage>
</organism>
<reference evidence="1" key="2">
    <citation type="submission" date="2020-11" db="EMBL/GenBank/DDBJ databases">
        <authorList>
            <person name="McCartney M.A."/>
            <person name="Auch B."/>
            <person name="Kono T."/>
            <person name="Mallez S."/>
            <person name="Becker A."/>
            <person name="Gohl D.M."/>
            <person name="Silverstein K.A.T."/>
            <person name="Koren S."/>
            <person name="Bechman K.B."/>
            <person name="Herman A."/>
            <person name="Abrahante J.E."/>
            <person name="Garbe J."/>
        </authorList>
    </citation>
    <scope>NUCLEOTIDE SEQUENCE</scope>
    <source>
        <strain evidence="1">Duluth1</strain>
        <tissue evidence="1">Whole animal</tissue>
    </source>
</reference>
<comment type="caution">
    <text evidence="1">The sequence shown here is derived from an EMBL/GenBank/DDBJ whole genome shotgun (WGS) entry which is preliminary data.</text>
</comment>
<reference evidence="1" key="1">
    <citation type="journal article" date="2019" name="bioRxiv">
        <title>The Genome of the Zebra Mussel, Dreissena polymorpha: A Resource for Invasive Species Research.</title>
        <authorList>
            <person name="McCartney M.A."/>
            <person name="Auch B."/>
            <person name="Kono T."/>
            <person name="Mallez S."/>
            <person name="Zhang Y."/>
            <person name="Obille A."/>
            <person name="Becker A."/>
            <person name="Abrahante J.E."/>
            <person name="Garbe J."/>
            <person name="Badalamenti J.P."/>
            <person name="Herman A."/>
            <person name="Mangelson H."/>
            <person name="Liachko I."/>
            <person name="Sullivan S."/>
            <person name="Sone E.D."/>
            <person name="Koren S."/>
            <person name="Silverstein K.A.T."/>
            <person name="Beckman K.B."/>
            <person name="Gohl D.M."/>
        </authorList>
    </citation>
    <scope>NUCLEOTIDE SEQUENCE</scope>
    <source>
        <strain evidence="1">Duluth1</strain>
        <tissue evidence="1">Whole animal</tissue>
    </source>
</reference>
<accession>A0A9D4JZX4</accession>
<keyword evidence="2" id="KW-1185">Reference proteome</keyword>
<name>A0A9D4JZX4_DREPO</name>
<dbReference type="EMBL" id="JAIWYP010000004">
    <property type="protein sequence ID" value="KAH3831035.1"/>
    <property type="molecule type" value="Genomic_DNA"/>
</dbReference>
<dbReference type="Proteomes" id="UP000828390">
    <property type="component" value="Unassembled WGS sequence"/>
</dbReference>
<protein>
    <submittedName>
        <fullName evidence="1">Uncharacterized protein</fullName>
    </submittedName>
</protein>
<evidence type="ECO:0000313" key="2">
    <source>
        <dbReference type="Proteomes" id="UP000828390"/>
    </source>
</evidence>